<gene>
    <name evidence="3" type="ORF">g.11907</name>
    <name evidence="2" type="ORF">g.11908</name>
</gene>
<proteinExistence type="predicted"/>
<dbReference type="InterPro" id="IPR038905">
    <property type="entry name" value="ARMC2"/>
</dbReference>
<evidence type="ECO:0008006" key="4">
    <source>
        <dbReference type="Google" id="ProtNLM"/>
    </source>
</evidence>
<dbReference type="EMBL" id="GEDC01024282">
    <property type="protein sequence ID" value="JAS13016.1"/>
    <property type="molecule type" value="Transcribed_RNA"/>
</dbReference>
<dbReference type="InterPro" id="IPR016024">
    <property type="entry name" value="ARM-type_fold"/>
</dbReference>
<reference evidence="2" key="1">
    <citation type="submission" date="2015-12" db="EMBL/GenBank/DDBJ databases">
        <title>De novo transcriptome assembly of four potential Pierce s Disease insect vectors from Arizona vineyards.</title>
        <authorList>
            <person name="Tassone E.E."/>
        </authorList>
    </citation>
    <scope>NUCLEOTIDE SEQUENCE</scope>
</reference>
<feature type="region of interest" description="Disordered" evidence="1">
    <location>
        <begin position="157"/>
        <end position="179"/>
    </location>
</feature>
<dbReference type="PANTHER" id="PTHR21356">
    <property type="entry name" value="ARMADILLO REPEAT CONTAINING 2"/>
    <property type="match status" value="1"/>
</dbReference>
<evidence type="ECO:0000256" key="1">
    <source>
        <dbReference type="SAM" id="MobiDB-lite"/>
    </source>
</evidence>
<dbReference type="EMBL" id="GEDC01020040">
    <property type="protein sequence ID" value="JAS17258.1"/>
    <property type="molecule type" value="Transcribed_RNA"/>
</dbReference>
<evidence type="ECO:0000313" key="2">
    <source>
        <dbReference type="EMBL" id="JAS13016.1"/>
    </source>
</evidence>
<accession>A0A1B6CHS7</accession>
<dbReference type="GO" id="GO:0044782">
    <property type="term" value="P:cilium organization"/>
    <property type="evidence" value="ECO:0007669"/>
    <property type="project" value="TreeGrafter"/>
</dbReference>
<dbReference type="PANTHER" id="PTHR21356:SF1">
    <property type="entry name" value="ARMADILLO REPEAT-CONTAINING PROTEIN 2"/>
    <property type="match status" value="1"/>
</dbReference>
<protein>
    <recommendedName>
        <fullName evidence="4">Armadillo repeat-containing protein 2</fullName>
    </recommendedName>
</protein>
<name>A0A1B6CHS7_9HEMI</name>
<evidence type="ECO:0000313" key="3">
    <source>
        <dbReference type="EMBL" id="JAS17258.1"/>
    </source>
</evidence>
<dbReference type="AlphaFoldDB" id="A0A1B6CHS7"/>
<dbReference type="SUPFAM" id="SSF48371">
    <property type="entry name" value="ARM repeat"/>
    <property type="match status" value="2"/>
</dbReference>
<sequence>MMETRNHINPFYVPSSRLIRTSAEIIREARAAMQSKSNSGNQSPRAIRLIHTKRPFTPREKNRTFFGGNNVSRPPSAITLNQVKFHDIDTSFPRLSGVHSSGLFGFSMEERAALKRPGKMRLPAIDNVRKNNHYRGTLSLDNLPEETEAEPIENANSNTLPSRAIHSSPMERTDSDYNLKPNCLLPNKNEIVRPPLELPKKSVAGLKPLIFNDKQNKNHNYSNKNELFLNKQYSPLKSKSFDSIKYSRNQIINEETVAEPEGISKQSLDQQDQTKNKILEFVKSDKTIDSPPEKHGRYLNYKTTSVNKNMTIMDIDNALQDNQINEARAVANDLTKEVLPETTETLIDSLRKIVKESDKEQEVLPLFEKLYQCLEKENVALSKNNKLKSSVLKTIYVFIENASEPLLLYIARIALLLRVSGANLSAVCKLVFRVSRHDQNDKLFMNTNILELFVESLGRASPLDDSEACIYGYGALKFLTMNNQILEAALKLGILELMVLHIKIVNKARVERIMIPEPTKHALFQLTGSLRNVASEESTLPKYVSTGTVYELCQAMELFSADLDLISNISRTLSIISTNELCCEAIVDYKSSFLTFIKIFAKFPGRQDIIVRLGYALGNIMAKCHNARLKFYKEPGAVGAILTLLENYLEKDFEIMKNPDYSESGNKMNSPELGSDGSIEDVVIKMIRIIANMCMHPTAGCGLTCFFDKEEEEELYDTPQQHSLDGNRFIQILLMVLRRKSTIENEELILSSLSTLNNLSYYAKPEATRDGPFLQYQLEIAQALSTLMMTANEDCLVEITRVFGNLTRNKETRDFMLETGGTCQLVRCLERENRDLLCTTTGVLVNLMGDWDKRLAFKEDNGVAKLITILEKKGENDWKLSCLVCQALWNFCIDSTHLYAAFGIQATNRLLSILIDLLDEERLFGIADGCDVDEITASNPEYQQWELFAGVATNLLEKIENYLETLEAFRNKV</sequence>
<dbReference type="InterPro" id="IPR011989">
    <property type="entry name" value="ARM-like"/>
</dbReference>
<organism evidence="2">
    <name type="scientific">Clastoptera arizonana</name>
    <name type="common">Arizona spittle bug</name>
    <dbReference type="NCBI Taxonomy" id="38151"/>
    <lineage>
        <taxon>Eukaryota</taxon>
        <taxon>Metazoa</taxon>
        <taxon>Ecdysozoa</taxon>
        <taxon>Arthropoda</taxon>
        <taxon>Hexapoda</taxon>
        <taxon>Insecta</taxon>
        <taxon>Pterygota</taxon>
        <taxon>Neoptera</taxon>
        <taxon>Paraneoptera</taxon>
        <taxon>Hemiptera</taxon>
        <taxon>Auchenorrhyncha</taxon>
        <taxon>Cercopoidea</taxon>
        <taxon>Clastopteridae</taxon>
        <taxon>Clastoptera</taxon>
    </lineage>
</organism>
<dbReference type="Gene3D" id="1.25.10.10">
    <property type="entry name" value="Leucine-rich Repeat Variant"/>
    <property type="match status" value="2"/>
</dbReference>